<dbReference type="SUPFAM" id="SSF110997">
    <property type="entry name" value="Sporulation related repeat"/>
    <property type="match status" value="1"/>
</dbReference>
<dbReference type="OrthoDB" id="8558195at2"/>
<keyword evidence="2" id="KW-0812">Transmembrane</keyword>
<dbReference type="RefSeq" id="WP_023659809.1">
    <property type="nucleotide sequence ID" value="NZ_CM002299.1"/>
</dbReference>
<evidence type="ECO:0000313" key="4">
    <source>
        <dbReference type="EMBL" id="EAQ97409.2"/>
    </source>
</evidence>
<gene>
    <name evidence="4" type="ORF">KT71_03850</name>
</gene>
<sequence length="178" mass="19549">MAKTPNRRSSRGASRHNQTTENHGGLRWYGAGVATGLFLAFLLYLVTLPPEGGAEPELAATARASNPEPEYEFFEVLPNQEITVDVDPADLPKPRSASTGKQFLLQAGSFRQAADADRRRGELLLLGLNPRVEDTQGDTGRWFRVVLGPFESRSAMAKARSLTAQQDIDTLLIQRDRG</sequence>
<dbReference type="PANTHER" id="PTHR38687:SF1">
    <property type="entry name" value="CELL DIVISION PROTEIN DEDD"/>
    <property type="match status" value="1"/>
</dbReference>
<proteinExistence type="predicted"/>
<dbReference type="InterPro" id="IPR036680">
    <property type="entry name" value="SPOR-like_sf"/>
</dbReference>
<dbReference type="STRING" id="314285.KT71_03850"/>
<reference evidence="4 5" key="1">
    <citation type="journal article" date="2007" name="Proc. Natl. Acad. Sci. U.S.A.">
        <title>Characterization of a marine gammaproteobacterium capable of aerobic anoxygenic photosynthesis.</title>
        <authorList>
            <person name="Fuchs B.M."/>
            <person name="Spring S."/>
            <person name="Teeling H."/>
            <person name="Quast C."/>
            <person name="Wulf J."/>
            <person name="Schattenhofer M."/>
            <person name="Yan S."/>
            <person name="Ferriera S."/>
            <person name="Johnson J."/>
            <person name="Glockner F.O."/>
            <person name="Amann R."/>
        </authorList>
    </citation>
    <scope>NUCLEOTIDE SEQUENCE [LARGE SCALE GENOMIC DNA]</scope>
    <source>
        <strain evidence="4">KT71</strain>
    </source>
</reference>
<evidence type="ECO:0000259" key="3">
    <source>
        <dbReference type="PROSITE" id="PS51724"/>
    </source>
</evidence>
<dbReference type="Proteomes" id="UP000019205">
    <property type="component" value="Chromosome"/>
</dbReference>
<feature type="region of interest" description="Disordered" evidence="1">
    <location>
        <begin position="1"/>
        <end position="26"/>
    </location>
</feature>
<dbReference type="EMBL" id="AAOA02000002">
    <property type="protein sequence ID" value="EAQ97409.2"/>
    <property type="molecule type" value="Genomic_DNA"/>
</dbReference>
<accession>A4A8L7</accession>
<dbReference type="PANTHER" id="PTHR38687">
    <property type="entry name" value="CELL DIVISION PROTEIN DEDD-RELATED"/>
    <property type="match status" value="1"/>
</dbReference>
<dbReference type="GO" id="GO:0032153">
    <property type="term" value="C:cell division site"/>
    <property type="evidence" value="ECO:0007669"/>
    <property type="project" value="TreeGrafter"/>
</dbReference>
<feature type="domain" description="SPOR" evidence="3">
    <location>
        <begin position="97"/>
        <end position="176"/>
    </location>
</feature>
<dbReference type="HOGENOM" id="CLU_076835_0_0_6"/>
<evidence type="ECO:0000256" key="1">
    <source>
        <dbReference type="SAM" id="MobiDB-lite"/>
    </source>
</evidence>
<evidence type="ECO:0000256" key="2">
    <source>
        <dbReference type="SAM" id="Phobius"/>
    </source>
</evidence>
<keyword evidence="4" id="KW-0132">Cell division</keyword>
<evidence type="ECO:0000313" key="5">
    <source>
        <dbReference type="Proteomes" id="UP000019205"/>
    </source>
</evidence>
<dbReference type="InterPro" id="IPR007730">
    <property type="entry name" value="SPOR-like_dom"/>
</dbReference>
<dbReference type="PROSITE" id="PS51724">
    <property type="entry name" value="SPOR"/>
    <property type="match status" value="1"/>
</dbReference>
<keyword evidence="2" id="KW-1133">Transmembrane helix</keyword>
<protein>
    <submittedName>
        <fullName evidence="4">Cell division protein</fullName>
    </submittedName>
</protein>
<dbReference type="GO" id="GO:0030428">
    <property type="term" value="C:cell septum"/>
    <property type="evidence" value="ECO:0007669"/>
    <property type="project" value="TreeGrafter"/>
</dbReference>
<dbReference type="GO" id="GO:0032506">
    <property type="term" value="P:cytokinetic process"/>
    <property type="evidence" value="ECO:0007669"/>
    <property type="project" value="TreeGrafter"/>
</dbReference>
<name>A4A8L7_9GAMM</name>
<dbReference type="Pfam" id="PF05036">
    <property type="entry name" value="SPOR"/>
    <property type="match status" value="1"/>
</dbReference>
<dbReference type="AlphaFoldDB" id="A4A8L7"/>
<dbReference type="GO" id="GO:0042834">
    <property type="term" value="F:peptidoglycan binding"/>
    <property type="evidence" value="ECO:0007669"/>
    <property type="project" value="InterPro"/>
</dbReference>
<reference evidence="4 5" key="2">
    <citation type="journal article" date="2009" name="PLoS ONE">
        <title>The photosynthetic apparatus and its regulation in the aerobic gammaproteobacterium Congregibacter litoralis gen. nov., sp. nov.</title>
        <authorList>
            <person name="Spring S."/>
            <person name="Lunsdorf H."/>
            <person name="Fuchs B.M."/>
            <person name="Tindall B.J."/>
        </authorList>
    </citation>
    <scope>NUCLEOTIDE SEQUENCE [LARGE SCALE GENOMIC DNA]</scope>
    <source>
        <strain evidence="4">KT71</strain>
    </source>
</reference>
<dbReference type="InterPro" id="IPR052521">
    <property type="entry name" value="Cell_div_SPOR-domain"/>
</dbReference>
<keyword evidence="5" id="KW-1185">Reference proteome</keyword>
<keyword evidence="4" id="KW-0131">Cell cycle</keyword>
<dbReference type="eggNOG" id="COG3087">
    <property type="taxonomic scope" value="Bacteria"/>
</dbReference>
<organism evidence="4 5">
    <name type="scientific">Congregibacter litoralis KT71</name>
    <dbReference type="NCBI Taxonomy" id="314285"/>
    <lineage>
        <taxon>Bacteria</taxon>
        <taxon>Pseudomonadati</taxon>
        <taxon>Pseudomonadota</taxon>
        <taxon>Gammaproteobacteria</taxon>
        <taxon>Cellvibrionales</taxon>
        <taxon>Halieaceae</taxon>
        <taxon>Congregibacter</taxon>
    </lineage>
</organism>
<feature type="compositionally biased region" description="Basic residues" evidence="1">
    <location>
        <begin position="1"/>
        <end position="14"/>
    </location>
</feature>
<dbReference type="Gene3D" id="3.30.70.1070">
    <property type="entry name" value="Sporulation related repeat"/>
    <property type="match status" value="1"/>
</dbReference>
<feature type="transmembrane region" description="Helical" evidence="2">
    <location>
        <begin position="26"/>
        <end position="46"/>
    </location>
</feature>
<comment type="caution">
    <text evidence="4">The sequence shown here is derived from an EMBL/GenBank/DDBJ whole genome shotgun (WGS) entry which is preliminary data.</text>
</comment>
<keyword evidence="2" id="KW-0472">Membrane</keyword>